<dbReference type="AlphaFoldDB" id="A0A6C0I9T1"/>
<protein>
    <recommendedName>
        <fullName evidence="1">DUF7487 domain-containing protein</fullName>
    </recommendedName>
</protein>
<evidence type="ECO:0000313" key="2">
    <source>
        <dbReference type="EMBL" id="QHT88793.1"/>
    </source>
</evidence>
<dbReference type="Pfam" id="PF24308">
    <property type="entry name" value="DUF7487"/>
    <property type="match status" value="2"/>
</dbReference>
<dbReference type="EMBL" id="MN740123">
    <property type="protein sequence ID" value="QHT88793.1"/>
    <property type="molecule type" value="Genomic_DNA"/>
</dbReference>
<accession>A0A6C0I9T1</accession>
<dbReference type="InterPro" id="IPR055910">
    <property type="entry name" value="DUF7487"/>
</dbReference>
<sequence length="335" mass="39348">MVIKFNSELLESFCKEYNINLLEKLDDNITCNTKLSAKCINETCNENFNKKFHVLYKSKIFTCKKCTIIAGQQKNKNTVINKYGVEFINQALEVKEKKKQTFLQKYGVDNVAKNIDIINKIKDTIRINYINKYNENPPKILTVEEKNQIIVDKYGTLNFRSSDYIKNKIKQTVMEKYGVDHISKSKDIKLLKIENCLTKYGVEYNAQRPDIAHKMTSSNFMLKEYKFPSGRIDKVQGYEPYALNDLINSYEINENDIITGVKNVPEIWYYDINQQKHRHFVDIFIEAQNKCIEVKSSWTVKMKNVFIKQDAAKALGYLYEIWVYNEKGIIIEKHI</sequence>
<feature type="domain" description="DUF7487" evidence="1">
    <location>
        <begin position="74"/>
        <end position="130"/>
    </location>
</feature>
<evidence type="ECO:0000259" key="1">
    <source>
        <dbReference type="Pfam" id="PF24308"/>
    </source>
</evidence>
<name>A0A6C0I9T1_9ZZZZ</name>
<proteinExistence type="predicted"/>
<reference evidence="2" key="1">
    <citation type="journal article" date="2020" name="Nature">
        <title>Giant virus diversity and host interactions through global metagenomics.</title>
        <authorList>
            <person name="Schulz F."/>
            <person name="Roux S."/>
            <person name="Paez-Espino D."/>
            <person name="Jungbluth S."/>
            <person name="Walsh D.A."/>
            <person name="Denef V.J."/>
            <person name="McMahon K.D."/>
            <person name="Konstantinidis K.T."/>
            <person name="Eloe-Fadrosh E.A."/>
            <person name="Kyrpides N.C."/>
            <person name="Woyke T."/>
        </authorList>
    </citation>
    <scope>NUCLEOTIDE SEQUENCE</scope>
    <source>
        <strain evidence="2">GVMAG-M-3300023184-51</strain>
    </source>
</reference>
<feature type="domain" description="DUF7487" evidence="1">
    <location>
        <begin position="143"/>
        <end position="309"/>
    </location>
</feature>
<organism evidence="2">
    <name type="scientific">viral metagenome</name>
    <dbReference type="NCBI Taxonomy" id="1070528"/>
    <lineage>
        <taxon>unclassified sequences</taxon>
        <taxon>metagenomes</taxon>
        <taxon>organismal metagenomes</taxon>
    </lineage>
</organism>